<reference evidence="2" key="1">
    <citation type="journal article" date="2019" name="Int. J. Syst. Evol. Microbiol.">
        <title>The Global Catalogue of Microorganisms (GCM) 10K type strain sequencing project: providing services to taxonomists for standard genome sequencing and annotation.</title>
        <authorList>
            <consortium name="The Broad Institute Genomics Platform"/>
            <consortium name="The Broad Institute Genome Sequencing Center for Infectious Disease"/>
            <person name="Wu L."/>
            <person name="Ma J."/>
        </authorList>
    </citation>
    <scope>NUCLEOTIDE SEQUENCE [LARGE SCALE GENOMIC DNA]</scope>
    <source>
        <strain evidence="2">CGMCC 1.10188</strain>
    </source>
</reference>
<dbReference type="PANTHER" id="PTHR37953">
    <property type="entry name" value="UPF0127 PROTEIN MJ1496"/>
    <property type="match status" value="1"/>
</dbReference>
<dbReference type="PANTHER" id="PTHR37953:SF1">
    <property type="entry name" value="UPF0127 PROTEIN MJ1496"/>
    <property type="match status" value="1"/>
</dbReference>
<dbReference type="Gene3D" id="2.60.120.1140">
    <property type="entry name" value="Protein of unknown function DUF192"/>
    <property type="match status" value="1"/>
</dbReference>
<comment type="caution">
    <text evidence="1">The sequence shown here is derived from an EMBL/GenBank/DDBJ whole genome shotgun (WGS) entry which is preliminary data.</text>
</comment>
<protein>
    <recommendedName>
        <fullName evidence="3">DUF192 domain-containing protein</fullName>
    </recommendedName>
</protein>
<dbReference type="InterPro" id="IPR003795">
    <property type="entry name" value="DUF192"/>
</dbReference>
<sequence length="183" mass="19969">MLDHLRRWYRLRYTGSLVAVLAAAFMVSTWAAAHPAVAARQWPSAVIQAQALPQQPLEPLAIRPADGGKVRMFQVEVARTSEARSMGLMFRSELDADHGMLFIFAEGTSPTMWMRNTYVPLDMLFLDAQGVVVDVAADTTPLSDTPIASKTPARAVLELNAGTARLLGIRPGDLVVHADFPVD</sequence>
<accession>A0ABQ1J0D6</accession>
<organism evidence="1 2">
    <name type="scientific">Tistrella bauzanensis</name>
    <dbReference type="NCBI Taxonomy" id="657419"/>
    <lineage>
        <taxon>Bacteria</taxon>
        <taxon>Pseudomonadati</taxon>
        <taxon>Pseudomonadota</taxon>
        <taxon>Alphaproteobacteria</taxon>
        <taxon>Geminicoccales</taxon>
        <taxon>Geminicoccaceae</taxon>
        <taxon>Tistrella</taxon>
    </lineage>
</organism>
<dbReference type="Proteomes" id="UP000603352">
    <property type="component" value="Unassembled WGS sequence"/>
</dbReference>
<dbReference type="Pfam" id="PF02643">
    <property type="entry name" value="DUF192"/>
    <property type="match status" value="1"/>
</dbReference>
<dbReference type="EMBL" id="BMDZ01000068">
    <property type="protein sequence ID" value="GGB56926.1"/>
    <property type="molecule type" value="Genomic_DNA"/>
</dbReference>
<gene>
    <name evidence="1" type="ORF">GCM10011505_42310</name>
</gene>
<evidence type="ECO:0000313" key="1">
    <source>
        <dbReference type="EMBL" id="GGB56926.1"/>
    </source>
</evidence>
<proteinExistence type="predicted"/>
<dbReference type="RefSeq" id="WP_229708441.1">
    <property type="nucleotide sequence ID" value="NZ_BMDZ01000068.1"/>
</dbReference>
<evidence type="ECO:0008006" key="3">
    <source>
        <dbReference type="Google" id="ProtNLM"/>
    </source>
</evidence>
<keyword evidence="2" id="KW-1185">Reference proteome</keyword>
<name>A0ABQ1J0D6_9PROT</name>
<evidence type="ECO:0000313" key="2">
    <source>
        <dbReference type="Proteomes" id="UP000603352"/>
    </source>
</evidence>
<dbReference type="InterPro" id="IPR038695">
    <property type="entry name" value="Saro_0823-like_sf"/>
</dbReference>